<proteinExistence type="predicted"/>
<dbReference type="Pfam" id="PF00581">
    <property type="entry name" value="Rhodanese"/>
    <property type="match status" value="1"/>
</dbReference>
<evidence type="ECO:0000259" key="2">
    <source>
        <dbReference type="PROSITE" id="PS50206"/>
    </source>
</evidence>
<dbReference type="InterPro" id="IPR001763">
    <property type="entry name" value="Rhodanese-like_dom"/>
</dbReference>
<sequence length="289" mass="30632">MHTWIGVLTFALAAGAGALELPESVRALPRQGSQCKQQDASGNDAPPPLAPEPVPDFACAAGALAVQQRGAAAMLIDLRRADQFAAYHIPGAVQLSASELRSRPFLKGKPLVLVGSGRQDVELYALCGELKRAGFARVEVLQGGLLNWVRQGFAVAGNPPAAVELARLQPDELYQASRFSENAILALPDSAGLREQLLQAVPLAKATPDAVQALLKARRKALPGVPLAAVTLVGDAALDGAAWQALQRALPQVPVLHYSGAAEYQRFARQQQAQWQARERGPKQPRCGG</sequence>
<protein>
    <submittedName>
        <fullName evidence="3">Rhodanese-like domain-containing protein</fullName>
    </submittedName>
</protein>
<feature type="compositionally biased region" description="Polar residues" evidence="1">
    <location>
        <begin position="31"/>
        <end position="41"/>
    </location>
</feature>
<dbReference type="PROSITE" id="PS00380">
    <property type="entry name" value="RHODANESE_1"/>
    <property type="match status" value="1"/>
</dbReference>
<dbReference type="SMART" id="SM00450">
    <property type="entry name" value="RHOD"/>
    <property type="match status" value="1"/>
</dbReference>
<dbReference type="Proteomes" id="UP001061302">
    <property type="component" value="Chromosome"/>
</dbReference>
<feature type="region of interest" description="Disordered" evidence="1">
    <location>
        <begin position="30"/>
        <end position="52"/>
    </location>
</feature>
<dbReference type="Gene3D" id="3.40.250.10">
    <property type="entry name" value="Rhodanese-like domain"/>
    <property type="match status" value="1"/>
</dbReference>
<dbReference type="EMBL" id="CP106753">
    <property type="protein sequence ID" value="UXY15211.1"/>
    <property type="molecule type" value="Genomic_DNA"/>
</dbReference>
<evidence type="ECO:0000313" key="4">
    <source>
        <dbReference type="Proteomes" id="UP001061302"/>
    </source>
</evidence>
<evidence type="ECO:0000256" key="1">
    <source>
        <dbReference type="SAM" id="MobiDB-lite"/>
    </source>
</evidence>
<dbReference type="RefSeq" id="WP_263124613.1">
    <property type="nucleotide sequence ID" value="NZ_CP106753.1"/>
</dbReference>
<accession>A0ABY6DLI7</accession>
<feature type="domain" description="Rhodanese" evidence="2">
    <location>
        <begin position="69"/>
        <end position="157"/>
    </location>
</feature>
<gene>
    <name evidence="3" type="ORF">N8I74_18160</name>
</gene>
<dbReference type="PROSITE" id="PS50206">
    <property type="entry name" value="RHODANESE_3"/>
    <property type="match status" value="1"/>
</dbReference>
<evidence type="ECO:0000313" key="3">
    <source>
        <dbReference type="EMBL" id="UXY15211.1"/>
    </source>
</evidence>
<reference evidence="3" key="1">
    <citation type="submission" date="2022-10" db="EMBL/GenBank/DDBJ databases">
        <title>Chitiniphilus purpureus sp. nov., a novel chitin-degrading bacterium isolated from crawfish pond sediment.</title>
        <authorList>
            <person name="Li K."/>
        </authorList>
    </citation>
    <scope>NUCLEOTIDE SEQUENCE</scope>
    <source>
        <strain evidence="3">CD1</strain>
    </source>
</reference>
<dbReference type="CDD" id="cd00158">
    <property type="entry name" value="RHOD"/>
    <property type="match status" value="1"/>
</dbReference>
<dbReference type="InterPro" id="IPR001307">
    <property type="entry name" value="Thiosulphate_STrfase_CS"/>
</dbReference>
<organism evidence="3 4">
    <name type="scientific">Chitiniphilus purpureus</name>
    <dbReference type="NCBI Taxonomy" id="2981137"/>
    <lineage>
        <taxon>Bacteria</taxon>
        <taxon>Pseudomonadati</taxon>
        <taxon>Pseudomonadota</taxon>
        <taxon>Betaproteobacteria</taxon>
        <taxon>Neisseriales</taxon>
        <taxon>Chitinibacteraceae</taxon>
        <taxon>Chitiniphilus</taxon>
    </lineage>
</organism>
<name>A0ABY6DLI7_9NEIS</name>
<keyword evidence="4" id="KW-1185">Reference proteome</keyword>
<dbReference type="SUPFAM" id="SSF52821">
    <property type="entry name" value="Rhodanese/Cell cycle control phosphatase"/>
    <property type="match status" value="1"/>
</dbReference>
<dbReference type="InterPro" id="IPR036873">
    <property type="entry name" value="Rhodanese-like_dom_sf"/>
</dbReference>